<feature type="compositionally biased region" description="Basic and acidic residues" evidence="1">
    <location>
        <begin position="29"/>
        <end position="40"/>
    </location>
</feature>
<protein>
    <submittedName>
        <fullName evidence="2">Uncharacterized protein</fullName>
    </submittedName>
</protein>
<dbReference type="AlphaFoldDB" id="A0A3S3N5B9"/>
<sequence length="114" mass="12626">MGNCASNKSSSVWDNEDWESSKGDQVCVDGRDGRENKAGEIEEESLLGEKKGVSSTEVKIKLTKRQLEELLGKVGINGLSVEELLTQLMKVNPDDDSLRHRSWKPALQSIPEVN</sequence>
<name>A0A3S3N5B9_9MAGN</name>
<organism evidence="2 3">
    <name type="scientific">Cinnamomum micranthum f. kanehirae</name>
    <dbReference type="NCBI Taxonomy" id="337451"/>
    <lineage>
        <taxon>Eukaryota</taxon>
        <taxon>Viridiplantae</taxon>
        <taxon>Streptophyta</taxon>
        <taxon>Embryophyta</taxon>
        <taxon>Tracheophyta</taxon>
        <taxon>Spermatophyta</taxon>
        <taxon>Magnoliopsida</taxon>
        <taxon>Magnoliidae</taxon>
        <taxon>Laurales</taxon>
        <taxon>Lauraceae</taxon>
        <taxon>Cinnamomum</taxon>
    </lineage>
</organism>
<dbReference type="STRING" id="337451.A0A3S3N5B9"/>
<dbReference type="OrthoDB" id="610799at2759"/>
<accession>A0A3S3N5B9</accession>
<dbReference type="PANTHER" id="PTHR33647">
    <property type="entry name" value="OS01G0793900 PROTEIN"/>
    <property type="match status" value="1"/>
</dbReference>
<feature type="region of interest" description="Disordered" evidence="1">
    <location>
        <begin position="94"/>
        <end position="114"/>
    </location>
</feature>
<dbReference type="EMBL" id="QPKB01000001">
    <property type="protein sequence ID" value="RWR73036.1"/>
    <property type="molecule type" value="Genomic_DNA"/>
</dbReference>
<keyword evidence="3" id="KW-1185">Reference proteome</keyword>
<evidence type="ECO:0000313" key="3">
    <source>
        <dbReference type="Proteomes" id="UP000283530"/>
    </source>
</evidence>
<feature type="region of interest" description="Disordered" evidence="1">
    <location>
        <begin position="1"/>
        <end position="40"/>
    </location>
</feature>
<evidence type="ECO:0000256" key="1">
    <source>
        <dbReference type="SAM" id="MobiDB-lite"/>
    </source>
</evidence>
<gene>
    <name evidence="2" type="ORF">CKAN_00128600</name>
</gene>
<dbReference type="PANTHER" id="PTHR33647:SF5">
    <property type="entry name" value="OS01G0793900 PROTEIN"/>
    <property type="match status" value="1"/>
</dbReference>
<evidence type="ECO:0000313" key="2">
    <source>
        <dbReference type="EMBL" id="RWR73036.1"/>
    </source>
</evidence>
<proteinExistence type="predicted"/>
<feature type="compositionally biased region" description="Polar residues" evidence="1">
    <location>
        <begin position="1"/>
        <end position="13"/>
    </location>
</feature>
<dbReference type="Proteomes" id="UP000283530">
    <property type="component" value="Unassembled WGS sequence"/>
</dbReference>
<comment type="caution">
    <text evidence="2">The sequence shown here is derived from an EMBL/GenBank/DDBJ whole genome shotgun (WGS) entry which is preliminary data.</text>
</comment>
<reference evidence="2 3" key="1">
    <citation type="journal article" date="2019" name="Nat. Plants">
        <title>Stout camphor tree genome fills gaps in understanding of flowering plant genome evolution.</title>
        <authorList>
            <person name="Chaw S.M."/>
            <person name="Liu Y.C."/>
            <person name="Wu Y.W."/>
            <person name="Wang H.Y."/>
            <person name="Lin C.I."/>
            <person name="Wu C.S."/>
            <person name="Ke H.M."/>
            <person name="Chang L.Y."/>
            <person name="Hsu C.Y."/>
            <person name="Yang H.T."/>
            <person name="Sudianto E."/>
            <person name="Hsu M.H."/>
            <person name="Wu K.P."/>
            <person name="Wang L.N."/>
            <person name="Leebens-Mack J.H."/>
            <person name="Tsai I.J."/>
        </authorList>
    </citation>
    <scope>NUCLEOTIDE SEQUENCE [LARGE SCALE GENOMIC DNA]</scope>
    <source>
        <strain evidence="3">cv. Chaw 1501</strain>
        <tissue evidence="2">Young leaves</tissue>
    </source>
</reference>